<protein>
    <recommendedName>
        <fullName evidence="7">SMP-30/Gluconolactonase/LRE-like region domain-containing protein</fullName>
    </recommendedName>
</protein>
<keyword evidence="4" id="KW-0732">Signal</keyword>
<dbReference type="RefSeq" id="WP_044217423.1">
    <property type="nucleotide sequence ID" value="NZ_JRYR02000002.1"/>
</dbReference>
<dbReference type="InterPro" id="IPR015943">
    <property type="entry name" value="WD40/YVTN_repeat-like_dom_sf"/>
</dbReference>
<dbReference type="GO" id="GO:0005886">
    <property type="term" value="C:plasma membrane"/>
    <property type="evidence" value="ECO:0007669"/>
    <property type="project" value="UniProtKB-SubCell"/>
</dbReference>
<name>A0A1S1YV78_FLAPC</name>
<gene>
    <name evidence="5" type="ORF">NH26_24690</name>
</gene>
<sequence length="261" mass="29604">MKLTYQFIFFILTICSGLISCAQNQDTTFFSKPKQKWVLPSKLDEISGLTWYGKNTVACINDEKGNIYLYDLNKKSVSKKIDFGKDGDYEGIAYNRPYFYVVNSKGKLFIIHEETNEVKKEQLPFTADNDIEGLCMFDDQHLLVALKGKGGLHGKKADHKSIYKVNIHNTEKVSLAYTLKKGFKVSPSGVYYDKNKNEVYVLSHRSSQLFVLDGSSGEQIMSYSLPKKVHAQPEGICISDDGRIFISNERGGQYNAKILQF</sequence>
<comment type="caution">
    <text evidence="5">The sequence shown here is derived from an EMBL/GenBank/DDBJ whole genome shotgun (WGS) entry which is preliminary data.</text>
</comment>
<evidence type="ECO:0000256" key="3">
    <source>
        <dbReference type="ARBA" id="ARBA00023136"/>
    </source>
</evidence>
<dbReference type="InterPro" id="IPR009722">
    <property type="entry name" value="YjiK/CarP"/>
</dbReference>
<dbReference type="SUPFAM" id="SSF63825">
    <property type="entry name" value="YWTD domain"/>
    <property type="match status" value="1"/>
</dbReference>
<evidence type="ECO:0000313" key="6">
    <source>
        <dbReference type="Proteomes" id="UP000179797"/>
    </source>
</evidence>
<evidence type="ECO:0000256" key="2">
    <source>
        <dbReference type="ARBA" id="ARBA00022475"/>
    </source>
</evidence>
<keyword evidence="6" id="KW-1185">Reference proteome</keyword>
<dbReference type="PANTHER" id="PTHR47197">
    <property type="entry name" value="PROTEIN NIRF"/>
    <property type="match status" value="1"/>
</dbReference>
<keyword evidence="3" id="KW-0472">Membrane</keyword>
<dbReference type="EMBL" id="JRYR02000002">
    <property type="protein sequence ID" value="OHX64763.1"/>
    <property type="molecule type" value="Genomic_DNA"/>
</dbReference>
<dbReference type="InterPro" id="IPR051200">
    <property type="entry name" value="Host-pathogen_enzymatic-act"/>
</dbReference>
<dbReference type="Pfam" id="PF06977">
    <property type="entry name" value="SdiA-regulated"/>
    <property type="match status" value="1"/>
</dbReference>
<evidence type="ECO:0000313" key="5">
    <source>
        <dbReference type="EMBL" id="OHX64763.1"/>
    </source>
</evidence>
<accession>A0A1S1YV78</accession>
<dbReference type="OrthoDB" id="5292493at2"/>
<dbReference type="PANTHER" id="PTHR47197:SF3">
    <property type="entry name" value="DIHYDRO-HEME D1 DEHYDROGENASE"/>
    <property type="match status" value="1"/>
</dbReference>
<evidence type="ECO:0000256" key="1">
    <source>
        <dbReference type="ARBA" id="ARBA00004236"/>
    </source>
</evidence>
<dbReference type="AlphaFoldDB" id="A0A1S1YV78"/>
<proteinExistence type="predicted"/>
<dbReference type="Proteomes" id="UP000179797">
    <property type="component" value="Unassembled WGS sequence"/>
</dbReference>
<dbReference type="STRING" id="915059.NH26_24690"/>
<dbReference type="Gene3D" id="2.130.10.10">
    <property type="entry name" value="YVTN repeat-like/Quinoprotein amine dehydrogenase"/>
    <property type="match status" value="1"/>
</dbReference>
<feature type="chain" id="PRO_5010287649" description="SMP-30/Gluconolactonase/LRE-like region domain-containing protein" evidence="4">
    <location>
        <begin position="23"/>
        <end position="261"/>
    </location>
</feature>
<comment type="subcellular location">
    <subcellularLocation>
        <location evidence="1">Cell membrane</location>
    </subcellularLocation>
</comment>
<evidence type="ECO:0000256" key="4">
    <source>
        <dbReference type="SAM" id="SignalP"/>
    </source>
</evidence>
<feature type="signal peptide" evidence="4">
    <location>
        <begin position="1"/>
        <end position="22"/>
    </location>
</feature>
<evidence type="ECO:0008006" key="7">
    <source>
        <dbReference type="Google" id="ProtNLM"/>
    </source>
</evidence>
<reference evidence="5 6" key="1">
    <citation type="journal article" date="2012" name="Int. J. Syst. Evol. Microbiol.">
        <title>Flammeovirga pacifica sp. nov., isolated from deep-sea sediment.</title>
        <authorList>
            <person name="Xu H."/>
            <person name="Fu Y."/>
            <person name="Yang N."/>
            <person name="Ding Z."/>
            <person name="Lai Q."/>
            <person name="Zeng R."/>
        </authorList>
    </citation>
    <scope>NUCLEOTIDE SEQUENCE [LARGE SCALE GENOMIC DNA]</scope>
    <source>
        <strain evidence="6">DSM 24597 / LMG 26175 / WPAGA1</strain>
    </source>
</reference>
<organism evidence="5 6">
    <name type="scientific">Flammeovirga pacifica</name>
    <dbReference type="NCBI Taxonomy" id="915059"/>
    <lineage>
        <taxon>Bacteria</taxon>
        <taxon>Pseudomonadati</taxon>
        <taxon>Bacteroidota</taxon>
        <taxon>Cytophagia</taxon>
        <taxon>Cytophagales</taxon>
        <taxon>Flammeovirgaceae</taxon>
        <taxon>Flammeovirga</taxon>
    </lineage>
</organism>
<dbReference type="PROSITE" id="PS51257">
    <property type="entry name" value="PROKAR_LIPOPROTEIN"/>
    <property type="match status" value="1"/>
</dbReference>
<keyword evidence="2" id="KW-1003">Cell membrane</keyword>